<keyword evidence="2" id="KW-1185">Reference proteome</keyword>
<comment type="caution">
    <text evidence="1">The sequence shown here is derived from an EMBL/GenBank/DDBJ whole genome shotgun (WGS) entry which is preliminary data.</text>
</comment>
<protein>
    <submittedName>
        <fullName evidence="1">Uncharacterized protein</fullName>
    </submittedName>
</protein>
<evidence type="ECO:0000313" key="1">
    <source>
        <dbReference type="EMBL" id="KAK7437002.1"/>
    </source>
</evidence>
<evidence type="ECO:0000313" key="2">
    <source>
        <dbReference type="Proteomes" id="UP001498398"/>
    </source>
</evidence>
<proteinExistence type="predicted"/>
<organism evidence="1 2">
    <name type="scientific">Marasmiellus scandens</name>
    <dbReference type="NCBI Taxonomy" id="2682957"/>
    <lineage>
        <taxon>Eukaryota</taxon>
        <taxon>Fungi</taxon>
        <taxon>Dikarya</taxon>
        <taxon>Basidiomycota</taxon>
        <taxon>Agaricomycotina</taxon>
        <taxon>Agaricomycetes</taxon>
        <taxon>Agaricomycetidae</taxon>
        <taxon>Agaricales</taxon>
        <taxon>Marasmiineae</taxon>
        <taxon>Omphalotaceae</taxon>
        <taxon>Marasmiellus</taxon>
    </lineage>
</organism>
<dbReference type="EMBL" id="JBANRG010000089">
    <property type="protein sequence ID" value="KAK7437002.1"/>
    <property type="molecule type" value="Genomic_DNA"/>
</dbReference>
<reference evidence="1 2" key="1">
    <citation type="submission" date="2024-01" db="EMBL/GenBank/DDBJ databases">
        <title>A draft genome for the cacao thread blight pathogen Marasmiellus scandens.</title>
        <authorList>
            <person name="Baruah I.K."/>
            <person name="Leung J."/>
            <person name="Bukari Y."/>
            <person name="Amoako-Attah I."/>
            <person name="Meinhardt L.W."/>
            <person name="Bailey B.A."/>
            <person name="Cohen S.P."/>
        </authorList>
    </citation>
    <scope>NUCLEOTIDE SEQUENCE [LARGE SCALE GENOMIC DNA]</scope>
    <source>
        <strain evidence="1 2">GH-19</strain>
    </source>
</reference>
<name>A0ABR1IQ61_9AGAR</name>
<accession>A0ABR1IQ61</accession>
<dbReference type="Proteomes" id="UP001498398">
    <property type="component" value="Unassembled WGS sequence"/>
</dbReference>
<sequence length="127" mass="13966">MSLRNSGLDAHDGNAGNGAVLVKIVLCFYEEETAKLRNDRRHLNDVGTSDTLGVERMAFPHDNDTAFDRGIPGNMADIDISSQPEPTYFTATVISKAASKTVYVFTYALLPSHPQPPPRNRYPEAKT</sequence>
<gene>
    <name evidence="1" type="ORF">VKT23_018817</name>
</gene>